<feature type="region of interest" description="Disordered" evidence="7">
    <location>
        <begin position="81"/>
        <end position="120"/>
    </location>
</feature>
<evidence type="ECO:0000259" key="8">
    <source>
        <dbReference type="PROSITE" id="PS51032"/>
    </source>
</evidence>
<reference evidence="9" key="2">
    <citation type="journal article" date="2024" name="Plant">
        <title>Genomic evolution and insights into agronomic trait innovations of Sesamum species.</title>
        <authorList>
            <person name="Miao H."/>
            <person name="Wang L."/>
            <person name="Qu L."/>
            <person name="Liu H."/>
            <person name="Sun Y."/>
            <person name="Le M."/>
            <person name="Wang Q."/>
            <person name="Wei S."/>
            <person name="Zheng Y."/>
            <person name="Lin W."/>
            <person name="Duan Y."/>
            <person name="Cao H."/>
            <person name="Xiong S."/>
            <person name="Wang X."/>
            <person name="Wei L."/>
            <person name="Li C."/>
            <person name="Ma Q."/>
            <person name="Ju M."/>
            <person name="Zhao R."/>
            <person name="Li G."/>
            <person name="Mu C."/>
            <person name="Tian Q."/>
            <person name="Mei H."/>
            <person name="Zhang T."/>
            <person name="Gao T."/>
            <person name="Zhang H."/>
        </authorList>
    </citation>
    <scope>NUCLEOTIDE SEQUENCE</scope>
    <source>
        <strain evidence="9">3651</strain>
    </source>
</reference>
<feature type="domain" description="AP2/ERF" evidence="8">
    <location>
        <begin position="126"/>
        <end position="183"/>
    </location>
</feature>
<evidence type="ECO:0000313" key="9">
    <source>
        <dbReference type="EMBL" id="KAK4415872.1"/>
    </source>
</evidence>
<reference evidence="9" key="1">
    <citation type="submission" date="2020-06" db="EMBL/GenBank/DDBJ databases">
        <authorList>
            <person name="Li T."/>
            <person name="Hu X."/>
            <person name="Zhang T."/>
            <person name="Song X."/>
            <person name="Zhang H."/>
            <person name="Dai N."/>
            <person name="Sheng W."/>
            <person name="Hou X."/>
            <person name="Wei L."/>
        </authorList>
    </citation>
    <scope>NUCLEOTIDE SEQUENCE</scope>
    <source>
        <strain evidence="9">3651</strain>
        <tissue evidence="9">Leaf</tissue>
    </source>
</reference>
<dbReference type="PANTHER" id="PTHR31194">
    <property type="entry name" value="SHN SHINE , DNA BINDING / TRANSCRIPTION FACTOR"/>
    <property type="match status" value="1"/>
</dbReference>
<dbReference type="PANTHER" id="PTHR31194:SF202">
    <property type="entry name" value="ETHYLENE-RESPONSIVE TRANSCRIPTION FACTOR ERF070"/>
    <property type="match status" value="1"/>
</dbReference>
<keyword evidence="6" id="KW-0539">Nucleus</keyword>
<keyword evidence="5" id="KW-0804">Transcription</keyword>
<dbReference type="CDD" id="cd00018">
    <property type="entry name" value="AP2"/>
    <property type="match status" value="1"/>
</dbReference>
<evidence type="ECO:0000256" key="6">
    <source>
        <dbReference type="ARBA" id="ARBA00023242"/>
    </source>
</evidence>
<dbReference type="Pfam" id="PF00847">
    <property type="entry name" value="AP2"/>
    <property type="match status" value="1"/>
</dbReference>
<comment type="caution">
    <text evidence="9">The sequence shown here is derived from an EMBL/GenBank/DDBJ whole genome shotgun (WGS) entry which is preliminary data.</text>
</comment>
<keyword evidence="10" id="KW-1185">Reference proteome</keyword>
<evidence type="ECO:0000256" key="2">
    <source>
        <dbReference type="ARBA" id="ARBA00022821"/>
    </source>
</evidence>
<sequence length="333" mass="37883">MTSKISEPVKFSVHITTTTKSVSPPPPLKNHPCGGGGFSPKTPRLVRILVTDCDATDSSSDDEGESLRRRVRKHVNEVRMVRVSVSPPERNDGEITSSRNLTKKKRPPSLPPKASAEREVEGMRKKFRGVRQRPWGKWAAEIRDPARRTRVWLGTYDTAEEAAMVYDRAAIQIRGPNAVTNFIEPPERAAPALAPALAAEDAVTCVSGYEFREEECCENLRSPTSVLRFSINTAIIRSKFKNIDNDVDHLNPTNSCLKVEPILIEENEGDFLINDWVSWDQYFSNNYVDFRFESPLIYDEIRLKDEMLDEDFIDLGDDFESLTWDVNEFFVDR</sequence>
<evidence type="ECO:0000256" key="1">
    <source>
        <dbReference type="ARBA" id="ARBA00004123"/>
    </source>
</evidence>
<dbReference type="SMART" id="SM00380">
    <property type="entry name" value="AP2"/>
    <property type="match status" value="1"/>
</dbReference>
<dbReference type="InterPro" id="IPR050913">
    <property type="entry name" value="AP2/ERF_ERF"/>
</dbReference>
<dbReference type="GO" id="GO:0005634">
    <property type="term" value="C:nucleus"/>
    <property type="evidence" value="ECO:0007669"/>
    <property type="project" value="UniProtKB-SubCell"/>
</dbReference>
<dbReference type="InterPro" id="IPR036955">
    <property type="entry name" value="AP2/ERF_dom_sf"/>
</dbReference>
<dbReference type="InterPro" id="IPR016177">
    <property type="entry name" value="DNA-bd_dom_sf"/>
</dbReference>
<keyword evidence="2" id="KW-0611">Plant defense</keyword>
<protein>
    <submittedName>
        <fullName evidence="9">Ethylene-responsive transcription factor C</fullName>
    </submittedName>
</protein>
<dbReference type="SUPFAM" id="SSF54171">
    <property type="entry name" value="DNA-binding domain"/>
    <property type="match status" value="1"/>
</dbReference>
<evidence type="ECO:0000256" key="3">
    <source>
        <dbReference type="ARBA" id="ARBA00023015"/>
    </source>
</evidence>
<dbReference type="PRINTS" id="PR00367">
    <property type="entry name" value="ETHRSPELEMNT"/>
</dbReference>
<dbReference type="GO" id="GO:0003677">
    <property type="term" value="F:DNA binding"/>
    <property type="evidence" value="ECO:0007669"/>
    <property type="project" value="UniProtKB-KW"/>
</dbReference>
<accession>A0AAE1XQP9</accession>
<dbReference type="FunFam" id="3.30.730.10:FF:000001">
    <property type="entry name" value="Ethylene-responsive transcription factor 2"/>
    <property type="match status" value="1"/>
</dbReference>
<dbReference type="InterPro" id="IPR001471">
    <property type="entry name" value="AP2/ERF_dom"/>
</dbReference>
<evidence type="ECO:0000256" key="4">
    <source>
        <dbReference type="ARBA" id="ARBA00023125"/>
    </source>
</evidence>
<dbReference type="Proteomes" id="UP001293254">
    <property type="component" value="Unassembled WGS sequence"/>
</dbReference>
<comment type="subcellular location">
    <subcellularLocation>
        <location evidence="1">Nucleus</location>
    </subcellularLocation>
</comment>
<evidence type="ECO:0000256" key="5">
    <source>
        <dbReference type="ARBA" id="ARBA00023163"/>
    </source>
</evidence>
<evidence type="ECO:0000313" key="10">
    <source>
        <dbReference type="Proteomes" id="UP001293254"/>
    </source>
</evidence>
<dbReference type="Gene3D" id="3.30.730.10">
    <property type="entry name" value="AP2/ERF domain"/>
    <property type="match status" value="1"/>
</dbReference>
<dbReference type="AlphaFoldDB" id="A0AAE1XQP9"/>
<name>A0AAE1XQP9_9LAMI</name>
<proteinExistence type="predicted"/>
<evidence type="ECO:0000256" key="7">
    <source>
        <dbReference type="SAM" id="MobiDB-lite"/>
    </source>
</evidence>
<dbReference type="PROSITE" id="PS51032">
    <property type="entry name" value="AP2_ERF"/>
    <property type="match status" value="1"/>
</dbReference>
<organism evidence="9 10">
    <name type="scientific">Sesamum alatum</name>
    <dbReference type="NCBI Taxonomy" id="300844"/>
    <lineage>
        <taxon>Eukaryota</taxon>
        <taxon>Viridiplantae</taxon>
        <taxon>Streptophyta</taxon>
        <taxon>Embryophyta</taxon>
        <taxon>Tracheophyta</taxon>
        <taxon>Spermatophyta</taxon>
        <taxon>Magnoliopsida</taxon>
        <taxon>eudicotyledons</taxon>
        <taxon>Gunneridae</taxon>
        <taxon>Pentapetalae</taxon>
        <taxon>asterids</taxon>
        <taxon>lamiids</taxon>
        <taxon>Lamiales</taxon>
        <taxon>Pedaliaceae</taxon>
        <taxon>Sesamum</taxon>
    </lineage>
</organism>
<keyword evidence="3" id="KW-0805">Transcription regulation</keyword>
<feature type="region of interest" description="Disordered" evidence="7">
    <location>
        <begin position="16"/>
        <end position="39"/>
    </location>
</feature>
<dbReference type="EMBL" id="JACGWO010000011">
    <property type="protein sequence ID" value="KAK4415872.1"/>
    <property type="molecule type" value="Genomic_DNA"/>
</dbReference>
<dbReference type="GO" id="GO:0003700">
    <property type="term" value="F:DNA-binding transcription factor activity"/>
    <property type="evidence" value="ECO:0007669"/>
    <property type="project" value="InterPro"/>
</dbReference>
<dbReference type="GO" id="GO:0006952">
    <property type="term" value="P:defense response"/>
    <property type="evidence" value="ECO:0007669"/>
    <property type="project" value="UniProtKB-KW"/>
</dbReference>
<keyword evidence="4" id="KW-0238">DNA-binding</keyword>
<gene>
    <name evidence="9" type="ORF">Salat_2694600</name>
</gene>